<dbReference type="InterPro" id="IPR010359">
    <property type="entry name" value="IrrE_HExxH"/>
</dbReference>
<keyword evidence="3" id="KW-1185">Reference proteome</keyword>
<accession>A0A2T3FV04</accession>
<feature type="domain" description="IrrE N-terminal-like" evidence="1">
    <location>
        <begin position="53"/>
        <end position="122"/>
    </location>
</feature>
<name>A0A2T3FV04_9CLOT</name>
<gene>
    <name evidence="2" type="ORF">C7U56_04160</name>
</gene>
<organism evidence="2 3">
    <name type="scientific">Clostridium fessum</name>
    <dbReference type="NCBI Taxonomy" id="2126740"/>
    <lineage>
        <taxon>Bacteria</taxon>
        <taxon>Bacillati</taxon>
        <taxon>Bacillota</taxon>
        <taxon>Clostridia</taxon>
        <taxon>Eubacteriales</taxon>
        <taxon>Clostridiaceae</taxon>
        <taxon>Clostridium</taxon>
    </lineage>
</organism>
<dbReference type="Pfam" id="PF06114">
    <property type="entry name" value="Peptidase_M78"/>
    <property type="match status" value="1"/>
</dbReference>
<reference evidence="2 3" key="1">
    <citation type="submission" date="2018-03" db="EMBL/GenBank/DDBJ databases">
        <title>Lachnoclostridium SNUG30386 gen.nov., sp.nov., isolated from human faeces.</title>
        <authorList>
            <person name="Seo B."/>
            <person name="Jeon K."/>
            <person name="Ko G."/>
        </authorList>
    </citation>
    <scope>NUCLEOTIDE SEQUENCE [LARGE SCALE GENOMIC DNA]</scope>
    <source>
        <strain evidence="2 3">SNUG30386</strain>
    </source>
</reference>
<evidence type="ECO:0000313" key="3">
    <source>
        <dbReference type="Proteomes" id="UP000241048"/>
    </source>
</evidence>
<dbReference type="Gene3D" id="1.10.10.2910">
    <property type="match status" value="1"/>
</dbReference>
<dbReference type="Proteomes" id="UP000241048">
    <property type="component" value="Unassembled WGS sequence"/>
</dbReference>
<dbReference type="PANTHER" id="PTHR43236">
    <property type="entry name" value="ANTITOXIN HIGA1"/>
    <property type="match status" value="1"/>
</dbReference>
<comment type="caution">
    <text evidence="2">The sequence shown here is derived from an EMBL/GenBank/DDBJ whole genome shotgun (WGS) entry which is preliminary data.</text>
</comment>
<proteinExistence type="predicted"/>
<dbReference type="PANTHER" id="PTHR43236:SF2">
    <property type="entry name" value="BLL0069 PROTEIN"/>
    <property type="match status" value="1"/>
</dbReference>
<evidence type="ECO:0000313" key="2">
    <source>
        <dbReference type="EMBL" id="PST39115.1"/>
    </source>
</evidence>
<protein>
    <recommendedName>
        <fullName evidence="1">IrrE N-terminal-like domain-containing protein</fullName>
    </recommendedName>
</protein>
<dbReference type="InterPro" id="IPR052345">
    <property type="entry name" value="Rad_response_metalloprotease"/>
</dbReference>
<dbReference type="AlphaFoldDB" id="A0A2T3FV04"/>
<dbReference type="EMBL" id="PYLO01000001">
    <property type="protein sequence ID" value="PST39115.1"/>
    <property type="molecule type" value="Genomic_DNA"/>
</dbReference>
<evidence type="ECO:0000259" key="1">
    <source>
        <dbReference type="Pfam" id="PF06114"/>
    </source>
</evidence>
<sequence length="222" mass="25253">MLDNFAITAADAVSRRYKSNDPEAIIAQRAIKIKDIRFCEELLGFYTVLLNCEYIGINPNCSKQQRRSALAHELGHSIFDRKHAASGQAFQDTYFYSLSNAKAERRANTFAAELLLSDDDVLKPIGFYEFNADRLQMEASLPTHCSSTYRALKYHELLQDFQYTHTGFATIEEIAQMAGIEKNFVDFKLNILTAKGYQLPAVPELQSNFLKDSMKNCSKCYD</sequence>